<organism evidence="5 6">
    <name type="scientific">Cloacibacterium normanense</name>
    <dbReference type="NCBI Taxonomy" id="237258"/>
    <lineage>
        <taxon>Bacteria</taxon>
        <taxon>Pseudomonadati</taxon>
        <taxon>Bacteroidota</taxon>
        <taxon>Flavobacteriia</taxon>
        <taxon>Flavobacteriales</taxon>
        <taxon>Weeksellaceae</taxon>
    </lineage>
</organism>
<dbReference type="PANTHER" id="PTHR12147">
    <property type="entry name" value="METALLOPEPTIDASE M28 FAMILY MEMBER"/>
    <property type="match status" value="1"/>
</dbReference>
<evidence type="ECO:0000313" key="5">
    <source>
        <dbReference type="EMBL" id="OEL11441.1"/>
    </source>
</evidence>
<feature type="signal peptide" evidence="2">
    <location>
        <begin position="1"/>
        <end position="19"/>
    </location>
</feature>
<reference evidence="5 6" key="1">
    <citation type="submission" date="2016-09" db="EMBL/GenBank/DDBJ databases">
        <authorList>
            <person name="Capua I."/>
            <person name="De Benedictis P."/>
            <person name="Joannis T."/>
            <person name="Lombin L.H."/>
            <person name="Cattoli G."/>
        </authorList>
    </citation>
    <scope>NUCLEOTIDE SEQUENCE [LARGE SCALE GENOMIC DNA]</scope>
    <source>
        <strain evidence="5 6">NRS-1</strain>
    </source>
</reference>
<protein>
    <submittedName>
        <fullName evidence="5">Por secretion system C-terminal sorting domain protein</fullName>
    </submittedName>
</protein>
<keyword evidence="1 2" id="KW-0732">Signal</keyword>
<dbReference type="NCBIfam" id="TIGR04183">
    <property type="entry name" value="Por_Secre_tail"/>
    <property type="match status" value="1"/>
</dbReference>
<feature type="domain" description="Secretion system C-terminal sorting" evidence="4">
    <location>
        <begin position="341"/>
        <end position="407"/>
    </location>
</feature>
<proteinExistence type="predicted"/>
<evidence type="ECO:0000259" key="3">
    <source>
        <dbReference type="Pfam" id="PF04389"/>
    </source>
</evidence>
<feature type="domain" description="Peptidase M28" evidence="3">
    <location>
        <begin position="99"/>
        <end position="312"/>
    </location>
</feature>
<gene>
    <name evidence="5" type="ORF">BHF72_2082</name>
</gene>
<dbReference type="Pfam" id="PF04389">
    <property type="entry name" value="Peptidase_M28"/>
    <property type="match status" value="1"/>
</dbReference>
<dbReference type="InterPro" id="IPR045175">
    <property type="entry name" value="M28_fam"/>
</dbReference>
<dbReference type="OrthoDB" id="9787436at2"/>
<dbReference type="GO" id="GO:0008235">
    <property type="term" value="F:metalloexopeptidase activity"/>
    <property type="evidence" value="ECO:0007669"/>
    <property type="project" value="InterPro"/>
</dbReference>
<dbReference type="InterPro" id="IPR026444">
    <property type="entry name" value="Secre_tail"/>
</dbReference>
<dbReference type="RefSeq" id="WP_069798127.1">
    <property type="nucleotide sequence ID" value="NZ_CP034157.1"/>
</dbReference>
<keyword evidence="6" id="KW-1185">Reference proteome</keyword>
<dbReference type="Gene3D" id="3.40.630.10">
    <property type="entry name" value="Zn peptidases"/>
    <property type="match status" value="1"/>
</dbReference>
<dbReference type="STRING" id="237258.SAMN04489756_11028"/>
<dbReference type="PANTHER" id="PTHR12147:SF26">
    <property type="entry name" value="PEPTIDASE M28 DOMAIN-CONTAINING PROTEIN"/>
    <property type="match status" value="1"/>
</dbReference>
<dbReference type="PATRIC" id="fig|237258.4.peg.2243"/>
<name>A0A1E5UEU4_9FLAO</name>
<dbReference type="EMBL" id="MKGI01000041">
    <property type="protein sequence ID" value="OEL11441.1"/>
    <property type="molecule type" value="Genomic_DNA"/>
</dbReference>
<feature type="chain" id="PRO_5009186896" evidence="2">
    <location>
        <begin position="20"/>
        <end position="409"/>
    </location>
</feature>
<comment type="caution">
    <text evidence="5">The sequence shown here is derived from an EMBL/GenBank/DDBJ whole genome shotgun (WGS) entry which is preliminary data.</text>
</comment>
<evidence type="ECO:0000256" key="1">
    <source>
        <dbReference type="ARBA" id="ARBA00022729"/>
    </source>
</evidence>
<dbReference type="GO" id="GO:0006508">
    <property type="term" value="P:proteolysis"/>
    <property type="evidence" value="ECO:0007669"/>
    <property type="project" value="InterPro"/>
</dbReference>
<sequence length="409" mass="45308">MRKQLLILMVALLSTYSYSQSYTQLYQDRANLLLQSNINTLLTELANLGVKTTGSTENNNAFTWLQNKYVSYGYTTSTTATDLKIESQSFTYSGKTSKNIIVTKKGTKYPDTYVIICGHYDTIVGPGVNDNGSGVAIILEMARLLKDVPTEYSIKFINFSGEEQGLLGSKAYVTNIVNGTTPKMNIRLVFNLDEVGGVAGANNNKIYCEKDGTPTQPTSMASTYATYPSTNNAASNTFNTILMNCFTLYNNGVVSPETSYIERSDYMPFDKNNDVSIGLYEYNQSSHPHKSTDTYANMDPIYVYNVGKVATAAVQHFAVATTSTSTLGTENIKPSEVRLSLFPNPVQDYLYLGIDEKEFDISIFDSTGKLVHRSKNNQMINVSSFSNGMYILHAQIKGEKVSEKFIVKK</sequence>
<dbReference type="InterPro" id="IPR007484">
    <property type="entry name" value="Peptidase_M28"/>
</dbReference>
<accession>A0A1E5UEU4</accession>
<dbReference type="Proteomes" id="UP000095601">
    <property type="component" value="Unassembled WGS sequence"/>
</dbReference>
<evidence type="ECO:0000259" key="4">
    <source>
        <dbReference type="Pfam" id="PF18962"/>
    </source>
</evidence>
<dbReference type="AlphaFoldDB" id="A0A1E5UEU4"/>
<dbReference type="KEGG" id="cnr:EB819_08475"/>
<evidence type="ECO:0000256" key="2">
    <source>
        <dbReference type="SAM" id="SignalP"/>
    </source>
</evidence>
<evidence type="ECO:0000313" key="6">
    <source>
        <dbReference type="Proteomes" id="UP000095601"/>
    </source>
</evidence>
<dbReference type="Pfam" id="PF18962">
    <property type="entry name" value="Por_Secre_tail"/>
    <property type="match status" value="1"/>
</dbReference>
<dbReference type="SUPFAM" id="SSF53187">
    <property type="entry name" value="Zn-dependent exopeptidases"/>
    <property type="match status" value="1"/>
</dbReference>